<evidence type="ECO:0000313" key="2">
    <source>
        <dbReference type="EMBL" id="PML59448.1"/>
    </source>
</evidence>
<gene>
    <name evidence="2" type="ORF">BCT74_02605</name>
</gene>
<dbReference type="InterPro" id="IPR051396">
    <property type="entry name" value="Bact_Antivir_Def_Nuclease"/>
</dbReference>
<evidence type="ECO:0000313" key="3">
    <source>
        <dbReference type="Proteomes" id="UP000235746"/>
    </source>
</evidence>
<dbReference type="PANTHER" id="PTHR43581">
    <property type="entry name" value="ATP/GTP PHOSPHATASE"/>
    <property type="match status" value="1"/>
</dbReference>
<proteinExistence type="predicted"/>
<comment type="caution">
    <text evidence="2">The sequence shown here is derived from an EMBL/GenBank/DDBJ whole genome shotgun (WGS) entry which is preliminary data.</text>
</comment>
<feature type="domain" description="AAA+ ATPase" evidence="1">
    <location>
        <begin position="22"/>
        <end position="453"/>
    </location>
</feature>
<dbReference type="AlphaFoldDB" id="A0A2N7IMJ6"/>
<dbReference type="SMART" id="SM00382">
    <property type="entry name" value="AAA"/>
    <property type="match status" value="1"/>
</dbReference>
<dbReference type="EMBL" id="MCYL01000002">
    <property type="protein sequence ID" value="PML59448.1"/>
    <property type="molecule type" value="Genomic_DNA"/>
</dbReference>
<accession>A0A2N7IMJ6</accession>
<evidence type="ECO:0000259" key="1">
    <source>
        <dbReference type="SMART" id="SM00382"/>
    </source>
</evidence>
<dbReference type="RefSeq" id="WP_157939673.1">
    <property type="nucleotide sequence ID" value="NZ_MCYL01000002.1"/>
</dbReference>
<dbReference type="InterPro" id="IPR027417">
    <property type="entry name" value="P-loop_NTPase"/>
</dbReference>
<dbReference type="InterPro" id="IPR003593">
    <property type="entry name" value="AAA+_ATPase"/>
</dbReference>
<sequence length="456" mass="52365">MKLVRFEAAAVHGYLDFDVEFRPDVNFFAGLNGSGKTTALKMIMAMQTPSIEQLRDIEFDQAKLTIEDKNKIVNIEYVKHEDALEIVLSSGWQVLASETIPWDFFESPKHRLSSGKMNSGVLNDIRNLTSPIFLSLDRRFIKSALDDEYASSIRFHDSNGRVIRNELMHSHLQTGRRVKTGDASIDEILSMIHEASVRAKNVQSRADKKLRDNIILDSLSFEEADVKAQFPTRTTLMDLRKKQITIRKTFDNLDVSNNAFEKKFDSFFSKLESIVNKIERLGDVDSSAFERKIVHEDFQEAMSEWVINQNQLKRIDRLFDMVQKYQVEKRGIYKDLNRLEGLVNQFLNETGKSIHINQLGQVKIRFADTERDLSVLSSGERQILIMFVHLVLDKKLKDGIFIIDEPELSLHISWQDMFVDAVLEANPNLQLVLATHSPSIIGGRNHMYVPLNGGRY</sequence>
<dbReference type="Gene3D" id="3.40.50.300">
    <property type="entry name" value="P-loop containing nucleotide triphosphate hydrolases"/>
    <property type="match status" value="1"/>
</dbReference>
<dbReference type="InterPro" id="IPR041685">
    <property type="entry name" value="AAA_GajA/Old/RecF-like"/>
</dbReference>
<dbReference type="PANTHER" id="PTHR43581:SF2">
    <property type="entry name" value="EXCINUCLEASE ATPASE SUBUNIT"/>
    <property type="match status" value="1"/>
</dbReference>
<organism evidence="2 3">
    <name type="scientific">Vibrio lentus</name>
    <dbReference type="NCBI Taxonomy" id="136468"/>
    <lineage>
        <taxon>Bacteria</taxon>
        <taxon>Pseudomonadati</taxon>
        <taxon>Pseudomonadota</taxon>
        <taxon>Gammaproteobacteria</taxon>
        <taxon>Vibrionales</taxon>
        <taxon>Vibrionaceae</taxon>
        <taxon>Vibrio</taxon>
    </lineage>
</organism>
<dbReference type="SUPFAM" id="SSF52540">
    <property type="entry name" value="P-loop containing nucleoside triphosphate hydrolases"/>
    <property type="match status" value="1"/>
</dbReference>
<protein>
    <recommendedName>
        <fullName evidence="1">AAA+ ATPase domain-containing protein</fullName>
    </recommendedName>
</protein>
<dbReference type="Pfam" id="PF13175">
    <property type="entry name" value="AAA_15"/>
    <property type="match status" value="1"/>
</dbReference>
<dbReference type="Proteomes" id="UP000235746">
    <property type="component" value="Unassembled WGS sequence"/>
</dbReference>
<reference evidence="3" key="1">
    <citation type="submission" date="2016-07" db="EMBL/GenBank/DDBJ databases">
        <title>Nontailed viruses are major unrecognized killers of bacteria in the ocean.</title>
        <authorList>
            <person name="Kauffman K."/>
            <person name="Hussain F."/>
            <person name="Yang J."/>
            <person name="Arevalo P."/>
            <person name="Brown J."/>
            <person name="Cutler M."/>
            <person name="Kelly L."/>
            <person name="Polz M.F."/>
        </authorList>
    </citation>
    <scope>NUCLEOTIDE SEQUENCE [LARGE SCALE GENOMIC DNA]</scope>
    <source>
        <strain evidence="3">10N.261.51.B8</strain>
    </source>
</reference>
<name>A0A2N7IMJ6_9VIBR</name>